<evidence type="ECO:0000313" key="4">
    <source>
        <dbReference type="EMBL" id="KAA3681805.1"/>
    </source>
</evidence>
<dbReference type="PANTHER" id="PTHR46259">
    <property type="entry name" value="ZINC FINGER CCHC-TYPE AND RNA-BINDING MOTIF-CONTAINING PROTEIN 1"/>
    <property type="match status" value="1"/>
</dbReference>
<sequence length="223" mass="25202">MRGVDKRIFLKLDRAPCFTAHLKLSSLRITVVKDRESRRSKGVAFALFVDRNEARQCALKLNNSNLLGRTIKASIAKDNGRAAEFIRRREYPNKSRCYECGEFGHLSYKCSRNMLGEREPPVKKKKFRKQTELNCSRSCGSAGRVFSRTERNDSVATARVNDPEEDDDEGEEPDLDSWSSAVIYEASLTDQSGSSVSGGSARKKRIRPDSYFSDEEELEDDGT</sequence>
<dbReference type="SUPFAM" id="SSF54928">
    <property type="entry name" value="RNA-binding domain, RBD"/>
    <property type="match status" value="1"/>
</dbReference>
<dbReference type="InterPro" id="IPR044598">
    <property type="entry name" value="ZCRB1"/>
</dbReference>
<reference evidence="4 5" key="1">
    <citation type="journal article" date="2019" name="Gigascience">
        <title>Whole-genome sequence of the oriental lung fluke Paragonimus westermani.</title>
        <authorList>
            <person name="Oey H."/>
            <person name="Zakrzewski M."/>
            <person name="Narain K."/>
            <person name="Devi K.R."/>
            <person name="Agatsuma T."/>
            <person name="Nawaratna S."/>
            <person name="Gobert G.N."/>
            <person name="Jones M.K."/>
            <person name="Ragan M.A."/>
            <person name="McManus D.P."/>
            <person name="Krause L."/>
        </authorList>
    </citation>
    <scope>NUCLEOTIDE SEQUENCE [LARGE SCALE GENOMIC DNA]</scope>
    <source>
        <strain evidence="4 5">IND2009</strain>
    </source>
</reference>
<feature type="domain" description="CCHC-type" evidence="3">
    <location>
        <begin position="96"/>
        <end position="110"/>
    </location>
</feature>
<accession>A0A5J4P1I1</accession>
<proteinExistence type="predicted"/>
<keyword evidence="4" id="KW-0687">Ribonucleoprotein</keyword>
<keyword evidence="1" id="KW-0479">Metal-binding</keyword>
<evidence type="ECO:0000256" key="2">
    <source>
        <dbReference type="SAM" id="MobiDB-lite"/>
    </source>
</evidence>
<feature type="compositionally biased region" description="Acidic residues" evidence="2">
    <location>
        <begin position="212"/>
        <end position="223"/>
    </location>
</feature>
<evidence type="ECO:0000259" key="3">
    <source>
        <dbReference type="PROSITE" id="PS50158"/>
    </source>
</evidence>
<comment type="caution">
    <text evidence="4">The sequence shown here is derived from an EMBL/GenBank/DDBJ whole genome shotgun (WGS) entry which is preliminary data.</text>
</comment>
<dbReference type="Pfam" id="PF00076">
    <property type="entry name" value="RRM_1"/>
    <property type="match status" value="1"/>
</dbReference>
<keyword evidence="1" id="KW-0863">Zinc-finger</keyword>
<organism evidence="4 5">
    <name type="scientific">Paragonimus westermani</name>
    <dbReference type="NCBI Taxonomy" id="34504"/>
    <lineage>
        <taxon>Eukaryota</taxon>
        <taxon>Metazoa</taxon>
        <taxon>Spiralia</taxon>
        <taxon>Lophotrochozoa</taxon>
        <taxon>Platyhelminthes</taxon>
        <taxon>Trematoda</taxon>
        <taxon>Digenea</taxon>
        <taxon>Plagiorchiida</taxon>
        <taxon>Troglotremata</taxon>
        <taxon>Troglotrematidae</taxon>
        <taxon>Paragonimus</taxon>
    </lineage>
</organism>
<dbReference type="Proteomes" id="UP000324629">
    <property type="component" value="Unassembled WGS sequence"/>
</dbReference>
<dbReference type="SUPFAM" id="SSF57756">
    <property type="entry name" value="Retrovirus zinc finger-like domains"/>
    <property type="match status" value="1"/>
</dbReference>
<dbReference type="AlphaFoldDB" id="A0A5J4P1I1"/>
<dbReference type="Gene3D" id="3.30.70.330">
    <property type="match status" value="1"/>
</dbReference>
<name>A0A5J4P1I1_9TREM</name>
<dbReference type="InterPro" id="IPR036875">
    <property type="entry name" value="Znf_CCHC_sf"/>
</dbReference>
<dbReference type="InterPro" id="IPR035979">
    <property type="entry name" value="RBD_domain_sf"/>
</dbReference>
<keyword evidence="5" id="KW-1185">Reference proteome</keyword>
<dbReference type="InterPro" id="IPR000504">
    <property type="entry name" value="RRM_dom"/>
</dbReference>
<dbReference type="FunFam" id="4.10.60.10:FF:000009">
    <property type="entry name" value="Zinc finger CCHC-type and RNA-binding motif-containing protein 1"/>
    <property type="match status" value="1"/>
</dbReference>
<dbReference type="GO" id="GO:0003723">
    <property type="term" value="F:RNA binding"/>
    <property type="evidence" value="ECO:0007669"/>
    <property type="project" value="InterPro"/>
</dbReference>
<dbReference type="PROSITE" id="PS50158">
    <property type="entry name" value="ZF_CCHC"/>
    <property type="match status" value="1"/>
</dbReference>
<feature type="compositionally biased region" description="Polar residues" evidence="2">
    <location>
        <begin position="188"/>
        <end position="198"/>
    </location>
</feature>
<dbReference type="GO" id="GO:0005689">
    <property type="term" value="C:U12-type spliceosomal complex"/>
    <property type="evidence" value="ECO:0007669"/>
    <property type="project" value="InterPro"/>
</dbReference>
<protein>
    <submittedName>
        <fullName evidence="4">U11/U12 small nuclear ribonucleoprotein 31 kDa protein</fullName>
    </submittedName>
</protein>
<dbReference type="PANTHER" id="PTHR46259:SF1">
    <property type="entry name" value="ZINC FINGER CCHC-TYPE AND RNA-BINDING MOTIF-CONTAINING PROTEIN 1"/>
    <property type="match status" value="1"/>
</dbReference>
<evidence type="ECO:0000256" key="1">
    <source>
        <dbReference type="PROSITE-ProRule" id="PRU00047"/>
    </source>
</evidence>
<feature type="compositionally biased region" description="Acidic residues" evidence="2">
    <location>
        <begin position="163"/>
        <end position="175"/>
    </location>
</feature>
<dbReference type="GO" id="GO:0008270">
    <property type="term" value="F:zinc ion binding"/>
    <property type="evidence" value="ECO:0007669"/>
    <property type="project" value="UniProtKB-KW"/>
</dbReference>
<dbReference type="InterPro" id="IPR001878">
    <property type="entry name" value="Znf_CCHC"/>
</dbReference>
<dbReference type="InterPro" id="IPR012677">
    <property type="entry name" value="Nucleotide-bd_a/b_plait_sf"/>
</dbReference>
<feature type="region of interest" description="Disordered" evidence="2">
    <location>
        <begin position="150"/>
        <end position="223"/>
    </location>
</feature>
<dbReference type="GO" id="GO:0000398">
    <property type="term" value="P:mRNA splicing, via spliceosome"/>
    <property type="evidence" value="ECO:0007669"/>
    <property type="project" value="InterPro"/>
</dbReference>
<dbReference type="Gene3D" id="4.10.60.10">
    <property type="entry name" value="Zinc finger, CCHC-type"/>
    <property type="match status" value="1"/>
</dbReference>
<keyword evidence="1" id="KW-0862">Zinc</keyword>
<evidence type="ECO:0000313" key="5">
    <source>
        <dbReference type="Proteomes" id="UP000324629"/>
    </source>
</evidence>
<dbReference type="EMBL" id="QNGE01000124">
    <property type="protein sequence ID" value="KAA3681805.1"/>
    <property type="molecule type" value="Genomic_DNA"/>
</dbReference>
<gene>
    <name evidence="4" type="ORF">DEA37_0004643</name>
</gene>